<evidence type="ECO:0000313" key="4">
    <source>
        <dbReference type="EMBL" id="MRV76640.1"/>
    </source>
</evidence>
<feature type="repeat" description="TPR" evidence="3">
    <location>
        <begin position="356"/>
        <end position="389"/>
    </location>
</feature>
<dbReference type="SMART" id="SM00028">
    <property type="entry name" value="TPR"/>
    <property type="match status" value="8"/>
</dbReference>
<evidence type="ECO:0000256" key="1">
    <source>
        <dbReference type="ARBA" id="ARBA00022737"/>
    </source>
</evidence>
<dbReference type="InterPro" id="IPR011990">
    <property type="entry name" value="TPR-like_helical_dom_sf"/>
</dbReference>
<keyword evidence="2 3" id="KW-0802">TPR repeat</keyword>
<dbReference type="Gene3D" id="1.25.40.10">
    <property type="entry name" value="Tetratricopeptide repeat domain"/>
    <property type="match status" value="3"/>
</dbReference>
<dbReference type="SUPFAM" id="SSF48452">
    <property type="entry name" value="TPR-like"/>
    <property type="match status" value="3"/>
</dbReference>
<dbReference type="PANTHER" id="PTHR44858:SF1">
    <property type="entry name" value="UDP-N-ACETYLGLUCOSAMINE--PEPTIDE N-ACETYLGLUCOSAMINYLTRANSFERASE SPINDLY-RELATED"/>
    <property type="match status" value="1"/>
</dbReference>
<keyword evidence="5" id="KW-1185">Reference proteome</keyword>
<dbReference type="PROSITE" id="PS50005">
    <property type="entry name" value="TPR"/>
    <property type="match status" value="2"/>
</dbReference>
<dbReference type="GO" id="GO:0046813">
    <property type="term" value="P:receptor-mediated virion attachment to host cell"/>
    <property type="evidence" value="ECO:0007669"/>
    <property type="project" value="TreeGrafter"/>
</dbReference>
<dbReference type="EMBL" id="WKJJ01000037">
    <property type="protein sequence ID" value="MRV76640.1"/>
    <property type="molecule type" value="Genomic_DNA"/>
</dbReference>
<organism evidence="4 5">
    <name type="scientific">Pseudoduganella rivuli</name>
    <dbReference type="NCBI Taxonomy" id="2666085"/>
    <lineage>
        <taxon>Bacteria</taxon>
        <taxon>Pseudomonadati</taxon>
        <taxon>Pseudomonadota</taxon>
        <taxon>Betaproteobacteria</taxon>
        <taxon>Burkholderiales</taxon>
        <taxon>Oxalobacteraceae</taxon>
        <taxon>Telluria group</taxon>
        <taxon>Pseudoduganella</taxon>
    </lineage>
</organism>
<protein>
    <submittedName>
        <fullName evidence="4">Tetratricopeptide repeat protein</fullName>
    </submittedName>
</protein>
<dbReference type="PANTHER" id="PTHR44858">
    <property type="entry name" value="TETRATRICOPEPTIDE REPEAT PROTEIN 6"/>
    <property type="match status" value="1"/>
</dbReference>
<dbReference type="Proteomes" id="UP000446768">
    <property type="component" value="Unassembled WGS sequence"/>
</dbReference>
<comment type="caution">
    <text evidence="4">The sequence shown here is derived from an EMBL/GenBank/DDBJ whole genome shotgun (WGS) entry which is preliminary data.</text>
</comment>
<accession>A0A7X2IVE0</accession>
<dbReference type="InterPro" id="IPR019734">
    <property type="entry name" value="TPR_rpt"/>
</dbReference>
<keyword evidence="1" id="KW-0677">Repeat</keyword>
<evidence type="ECO:0000256" key="2">
    <source>
        <dbReference type="ARBA" id="ARBA00022803"/>
    </source>
</evidence>
<feature type="repeat" description="TPR" evidence="3">
    <location>
        <begin position="424"/>
        <end position="457"/>
    </location>
</feature>
<dbReference type="GO" id="GO:0009279">
    <property type="term" value="C:cell outer membrane"/>
    <property type="evidence" value="ECO:0007669"/>
    <property type="project" value="TreeGrafter"/>
</dbReference>
<sequence length="776" mass="85877">MTTFPAYLQRLGISADADERAIRRAYARELKLIDQEADPAGFQSLREAYDEALYWSRYRADEFNGEEAAPVAQPAHAIDGEALAETLQPSPASSAYEPAAIPHPVQESFVAGDEASAGEVFAEFLERSRRLVTELPMTDDAPWERELRHSLADERLISIGARDRFERHVAELLAAGWQPGHEVLLVAATTVFDWENDRRRITSLGYAGAMLDQAINQRAMYDLQSSEERIRQRQLIQRLRLPEEPSTRELVLYARTLETLISRFPEWLALVASVPRIVDWRERAGQIPAWRRTLTFTGWRKEAEVPYEQQKSSGFNWGWLIFLVIMGLARCTINSNKDNGTYSSGRPPAVQLSASAKELFERGNQQFDSRDYSGAIASYTKVIEAAPDAANAYGTRAQAYYFEEEYELAKRDVEKAASLDRSSLPMLAARGMIALKEKRHEDALADFTRAIQLVPDAAFFYTQRALAYEQGGQFKAALADVTESISKRPKGNNFAYLVAARLYKSAGDTGKAAEQAEALITADSAEPGSYIAAAQIYLLLEKKQQALAILKRGAVAAPSLDSHLRYAELLPVTDVKGRRTAVDAALAISPKDYKAQKMRADIERDAGNFSAAIDAYTALLASEPAGSPRQVPLLTERAYGYFRQGNAAAAEREVANARNAAGTPTELNNICWFLGSRNFLLQTALDTCSAALEKQPTAAYTLDSKGFVLLRLQRYDEALAAYDAALAQRQKFPASLYGRGIVKRRLGMQQDAKADIDAANAIDATVALEFASFGIK</sequence>
<dbReference type="Pfam" id="PF13432">
    <property type="entry name" value="TPR_16"/>
    <property type="match status" value="4"/>
</dbReference>
<dbReference type="InterPro" id="IPR050498">
    <property type="entry name" value="Ycf3"/>
</dbReference>
<dbReference type="AlphaFoldDB" id="A0A7X2IVE0"/>
<reference evidence="4 5" key="1">
    <citation type="submission" date="2019-11" db="EMBL/GenBank/DDBJ databases">
        <title>Novel species isolated from a subtropical stream in China.</title>
        <authorList>
            <person name="Lu H."/>
        </authorList>
    </citation>
    <scope>NUCLEOTIDE SEQUENCE [LARGE SCALE GENOMIC DNA]</scope>
    <source>
        <strain evidence="4 5">FT92W</strain>
    </source>
</reference>
<evidence type="ECO:0000313" key="5">
    <source>
        <dbReference type="Proteomes" id="UP000446768"/>
    </source>
</evidence>
<dbReference type="RefSeq" id="WP_154382342.1">
    <property type="nucleotide sequence ID" value="NZ_WKJJ01000037.1"/>
</dbReference>
<proteinExistence type="predicted"/>
<name>A0A7X2IVE0_9BURK</name>
<evidence type="ECO:0000256" key="3">
    <source>
        <dbReference type="PROSITE-ProRule" id="PRU00339"/>
    </source>
</evidence>
<gene>
    <name evidence="4" type="ORF">GJ700_33500</name>
</gene>